<dbReference type="EMBL" id="CAJNOM010000052">
    <property type="protein sequence ID" value="CAF0927879.1"/>
    <property type="molecule type" value="Genomic_DNA"/>
</dbReference>
<comment type="caution">
    <text evidence="1">The sequence shown here is derived from an EMBL/GenBank/DDBJ whole genome shotgun (WGS) entry which is preliminary data.</text>
</comment>
<dbReference type="EMBL" id="CAJNOI010000015">
    <property type="protein sequence ID" value="CAF0808128.1"/>
    <property type="molecule type" value="Genomic_DNA"/>
</dbReference>
<dbReference type="Proteomes" id="UP000663832">
    <property type="component" value="Unassembled WGS sequence"/>
</dbReference>
<evidence type="ECO:0000313" key="4">
    <source>
        <dbReference type="Proteomes" id="UP000663877"/>
    </source>
</evidence>
<evidence type="ECO:0000313" key="1">
    <source>
        <dbReference type="EMBL" id="CAF0808128.1"/>
    </source>
</evidence>
<reference evidence="1" key="1">
    <citation type="submission" date="2021-02" db="EMBL/GenBank/DDBJ databases">
        <authorList>
            <person name="Nowell W R."/>
        </authorList>
    </citation>
    <scope>NUCLEOTIDE SEQUENCE</scope>
</reference>
<name>A0A813TEY5_9BILA</name>
<dbReference type="AlphaFoldDB" id="A0A813TEY5"/>
<proteinExistence type="predicted"/>
<dbReference type="OrthoDB" id="10311757at2759"/>
<gene>
    <name evidence="1" type="ORF">BJG266_LOCUS5578</name>
    <name evidence="2" type="ORF">QVE165_LOCUS10925</name>
</gene>
<protein>
    <submittedName>
        <fullName evidence="1">Uncharacterized protein</fullName>
    </submittedName>
</protein>
<evidence type="ECO:0000313" key="3">
    <source>
        <dbReference type="Proteomes" id="UP000663832"/>
    </source>
</evidence>
<accession>A0A813TEY5</accession>
<dbReference type="Proteomes" id="UP000663877">
    <property type="component" value="Unassembled WGS sequence"/>
</dbReference>
<evidence type="ECO:0000313" key="2">
    <source>
        <dbReference type="EMBL" id="CAF0927879.1"/>
    </source>
</evidence>
<organism evidence="1 4">
    <name type="scientific">Adineta steineri</name>
    <dbReference type="NCBI Taxonomy" id="433720"/>
    <lineage>
        <taxon>Eukaryota</taxon>
        <taxon>Metazoa</taxon>
        <taxon>Spiralia</taxon>
        <taxon>Gnathifera</taxon>
        <taxon>Rotifera</taxon>
        <taxon>Eurotatoria</taxon>
        <taxon>Bdelloidea</taxon>
        <taxon>Adinetida</taxon>
        <taxon>Adinetidae</taxon>
        <taxon>Adineta</taxon>
    </lineage>
</organism>
<sequence>MLSSSTLAYRILPYASPYHSESYQDIAPLTKVMIAIPNEVDAVWPQYAFQPINQIADERIRRGWGNGRRRRRSVIDRD</sequence>
<keyword evidence="3" id="KW-1185">Reference proteome</keyword>